<protein>
    <submittedName>
        <fullName evidence="2">Phosphatidate cytidylyltransferase</fullName>
    </submittedName>
</protein>
<keyword evidence="2" id="KW-0808">Transferase</keyword>
<dbReference type="Pfam" id="PF01148">
    <property type="entry name" value="CTP_transf_1"/>
    <property type="match status" value="1"/>
</dbReference>
<feature type="transmembrane region" description="Helical" evidence="1">
    <location>
        <begin position="235"/>
        <end position="253"/>
    </location>
</feature>
<proteinExistence type="predicted"/>
<feature type="transmembrane region" description="Helical" evidence="1">
    <location>
        <begin position="62"/>
        <end position="92"/>
    </location>
</feature>
<feature type="transmembrane region" description="Helical" evidence="1">
    <location>
        <begin position="20"/>
        <end position="42"/>
    </location>
</feature>
<dbReference type="Proteomes" id="UP000041247">
    <property type="component" value="Unassembled WGS sequence"/>
</dbReference>
<dbReference type="AlphaFoldDB" id="A0A0K2ZTG3"/>
<accession>A0A0K2ZTG3</accession>
<dbReference type="GO" id="GO:0016779">
    <property type="term" value="F:nucleotidyltransferase activity"/>
    <property type="evidence" value="ECO:0007669"/>
    <property type="project" value="UniProtKB-KW"/>
</dbReference>
<dbReference type="PANTHER" id="PTHR43535:SF1">
    <property type="entry name" value="PHOSPHATIDATE CYTIDYLYLTRANSFERASE"/>
    <property type="match status" value="1"/>
</dbReference>
<feature type="transmembrane region" description="Helical" evidence="1">
    <location>
        <begin position="259"/>
        <end position="282"/>
    </location>
</feature>
<evidence type="ECO:0000256" key="1">
    <source>
        <dbReference type="SAM" id="Phobius"/>
    </source>
</evidence>
<evidence type="ECO:0000313" key="3">
    <source>
        <dbReference type="Proteomes" id="UP000041247"/>
    </source>
</evidence>
<feature type="transmembrane region" description="Helical" evidence="1">
    <location>
        <begin position="129"/>
        <end position="152"/>
    </location>
</feature>
<evidence type="ECO:0000313" key="2">
    <source>
        <dbReference type="EMBL" id="CTP88322.1"/>
    </source>
</evidence>
<feature type="transmembrane region" description="Helical" evidence="1">
    <location>
        <begin position="164"/>
        <end position="182"/>
    </location>
</feature>
<reference evidence="2 3" key="1">
    <citation type="submission" date="2015-07" db="EMBL/GenBank/DDBJ databases">
        <authorList>
            <person name="Noorani M."/>
        </authorList>
    </citation>
    <scope>NUCLEOTIDE SEQUENCE [LARGE SCALE GENOMIC DNA]</scope>
    <source>
        <strain evidence="2">LMG728</strain>
    </source>
</reference>
<name>A0A0K2ZTG3_9XANT</name>
<feature type="transmembrane region" description="Helical" evidence="1">
    <location>
        <begin position="104"/>
        <end position="123"/>
    </location>
</feature>
<dbReference type="GO" id="GO:0009273">
    <property type="term" value="P:peptidoglycan-based cell wall biogenesis"/>
    <property type="evidence" value="ECO:0007669"/>
    <property type="project" value="TreeGrafter"/>
</dbReference>
<dbReference type="PANTHER" id="PTHR43535">
    <property type="entry name" value="PHOSPHATIDATE CYTIDYLYLTRANSFERASE"/>
    <property type="match status" value="1"/>
</dbReference>
<keyword evidence="1" id="KW-0472">Membrane</keyword>
<keyword evidence="1" id="KW-1133">Transmembrane helix</keyword>
<organism evidence="2 3">
    <name type="scientific">Xanthomonas graminis pv. poae</name>
    <dbReference type="NCBI Taxonomy" id="227946"/>
    <lineage>
        <taxon>Bacteria</taxon>
        <taxon>Pseudomonadati</taxon>
        <taxon>Pseudomonadota</taxon>
        <taxon>Gammaproteobacteria</taxon>
        <taxon>Lysobacterales</taxon>
        <taxon>Lysobacteraceae</taxon>
        <taxon>Xanthomonas</taxon>
        <taxon>Xanthomonas translucens group</taxon>
        <taxon>Xanthomonas graminis</taxon>
    </lineage>
</organism>
<dbReference type="RefSeq" id="WP_053840890.1">
    <property type="nucleotide sequence ID" value="NZ_CP076250.1"/>
</dbReference>
<keyword evidence="2" id="KW-0548">Nucleotidyltransferase</keyword>
<sequence length="324" mass="36151">MSAIAFSDHLQQSSLRQQTIWLFLGIAAVLLLATLMSETLRWRARGRPSAVLDNLVARIRAWWVMAAVVALAFVFGRIGVIVLFALVSLFALREFITLAPTRRGDYYALLVAFYVVLPWQYWLVWSGWYGLYTLLIPVYAFLLLPILATIGGDTTRYLERTARVQWGLMICVFCISHVPALLNLEIPGYAGRNLLLFAFLVIVVQSSDVLQYVWGKLIGKHLIAPKLSPSKTVEGFVGGILSASLLGAALWWITPFSPLQAFALALVANLMCFFGGLVMSAIKRDRGIKDWGHMIEGHGGVLDRLDSVCFAAPVFFHLIRYGWV</sequence>
<keyword evidence="1" id="KW-0812">Transmembrane</keyword>
<dbReference type="EMBL" id="CXOK01000049">
    <property type="protein sequence ID" value="CTP88322.1"/>
    <property type="molecule type" value="Genomic_DNA"/>
</dbReference>
<dbReference type="GO" id="GO:0005886">
    <property type="term" value="C:plasma membrane"/>
    <property type="evidence" value="ECO:0007669"/>
    <property type="project" value="TreeGrafter"/>
</dbReference>
<feature type="transmembrane region" description="Helical" evidence="1">
    <location>
        <begin position="194"/>
        <end position="214"/>
    </location>
</feature>
<gene>
    <name evidence="2" type="ORF">XTPLMG728_1866</name>
</gene>